<evidence type="ECO:0000256" key="3">
    <source>
        <dbReference type="ARBA" id="ARBA00022833"/>
    </source>
</evidence>
<dbReference type="PROSITE" id="PS01102">
    <property type="entry name" value="ZF_DKSA_1"/>
    <property type="match status" value="1"/>
</dbReference>
<comment type="caution">
    <text evidence="6">The sequence shown here is derived from an EMBL/GenBank/DDBJ whole genome shotgun (WGS) entry which is preliminary data.</text>
</comment>
<evidence type="ECO:0000256" key="1">
    <source>
        <dbReference type="ARBA" id="ARBA00022723"/>
    </source>
</evidence>
<accession>A0A2M7CIX0</accession>
<organism evidence="6 7">
    <name type="scientific">Candidatus Berkelbacteria bacterium CG03_land_8_20_14_0_80_40_36</name>
    <dbReference type="NCBI Taxonomy" id="1974509"/>
    <lineage>
        <taxon>Bacteria</taxon>
        <taxon>Candidatus Berkelbacteria</taxon>
    </lineage>
</organism>
<dbReference type="InterPro" id="IPR000962">
    <property type="entry name" value="Znf_DskA_TraR"/>
</dbReference>
<dbReference type="PROSITE" id="PS51128">
    <property type="entry name" value="ZF_DKSA_2"/>
    <property type="match status" value="1"/>
</dbReference>
<keyword evidence="2" id="KW-0863">Zinc-finger</keyword>
<name>A0A2M7CIX0_9BACT</name>
<proteinExistence type="predicted"/>
<dbReference type="AlphaFoldDB" id="A0A2M7CIX0"/>
<keyword evidence="3" id="KW-0862">Zinc</keyword>
<sequence length="120" mass="14120">MEQNDLAQLAEDIKKKIEQTEKLLAKVKKFPDYGISEDDNILEIEEYNESLGLQKNLLRGRKELKRALKAIKRNRYGTCESCRTSINPERLKIYPTATLCVKCKSVQAKRKPWLQMLWHR</sequence>
<evidence type="ECO:0000256" key="2">
    <source>
        <dbReference type="ARBA" id="ARBA00022771"/>
    </source>
</evidence>
<dbReference type="GO" id="GO:0008270">
    <property type="term" value="F:zinc ion binding"/>
    <property type="evidence" value="ECO:0007669"/>
    <property type="project" value="UniProtKB-KW"/>
</dbReference>
<evidence type="ECO:0000259" key="5">
    <source>
        <dbReference type="Pfam" id="PF01258"/>
    </source>
</evidence>
<protein>
    <recommendedName>
        <fullName evidence="5">Zinc finger DksA/TraR C4-type domain-containing protein</fullName>
    </recommendedName>
</protein>
<dbReference type="EMBL" id="PEUM01000022">
    <property type="protein sequence ID" value="PIV25583.1"/>
    <property type="molecule type" value="Genomic_DNA"/>
</dbReference>
<evidence type="ECO:0000256" key="4">
    <source>
        <dbReference type="PROSITE-ProRule" id="PRU00510"/>
    </source>
</evidence>
<evidence type="ECO:0000313" key="6">
    <source>
        <dbReference type="EMBL" id="PIV25583.1"/>
    </source>
</evidence>
<dbReference type="SUPFAM" id="SSF57716">
    <property type="entry name" value="Glucocorticoid receptor-like (DNA-binding domain)"/>
    <property type="match status" value="1"/>
</dbReference>
<dbReference type="InterPro" id="IPR020458">
    <property type="entry name" value="Znf_DskA_TraR_CS"/>
</dbReference>
<dbReference type="Pfam" id="PF01258">
    <property type="entry name" value="zf-dskA_traR"/>
    <property type="match status" value="1"/>
</dbReference>
<dbReference type="Proteomes" id="UP000229966">
    <property type="component" value="Unassembled WGS sequence"/>
</dbReference>
<dbReference type="PANTHER" id="PTHR33823:SF4">
    <property type="entry name" value="GENERAL STRESS PROTEIN 16O"/>
    <property type="match status" value="1"/>
</dbReference>
<reference evidence="7" key="1">
    <citation type="submission" date="2017-09" db="EMBL/GenBank/DDBJ databases">
        <title>Depth-based differentiation of microbial function through sediment-hosted aquifers and enrichment of novel symbionts in the deep terrestrial subsurface.</title>
        <authorList>
            <person name="Probst A.J."/>
            <person name="Ladd B."/>
            <person name="Jarett J.K."/>
            <person name="Geller-Mcgrath D.E."/>
            <person name="Sieber C.M.K."/>
            <person name="Emerson J.B."/>
            <person name="Anantharaman K."/>
            <person name="Thomas B.C."/>
            <person name="Malmstrom R."/>
            <person name="Stieglmeier M."/>
            <person name="Klingl A."/>
            <person name="Woyke T."/>
            <person name="Ryan C.M."/>
            <person name="Banfield J.F."/>
        </authorList>
    </citation>
    <scope>NUCLEOTIDE SEQUENCE [LARGE SCALE GENOMIC DNA]</scope>
</reference>
<dbReference type="Gene3D" id="1.20.120.910">
    <property type="entry name" value="DksA, coiled-coil domain"/>
    <property type="match status" value="1"/>
</dbReference>
<evidence type="ECO:0000313" key="7">
    <source>
        <dbReference type="Proteomes" id="UP000229966"/>
    </source>
</evidence>
<keyword evidence="1" id="KW-0479">Metal-binding</keyword>
<feature type="zinc finger region" description="dksA C4-type" evidence="4">
    <location>
        <begin position="79"/>
        <end position="103"/>
    </location>
</feature>
<gene>
    <name evidence="6" type="ORF">COS38_00895</name>
</gene>
<dbReference type="PANTHER" id="PTHR33823">
    <property type="entry name" value="RNA POLYMERASE-BINDING TRANSCRIPTION FACTOR DKSA-RELATED"/>
    <property type="match status" value="1"/>
</dbReference>
<feature type="domain" description="Zinc finger DksA/TraR C4-type" evidence="5">
    <location>
        <begin position="75"/>
        <end position="105"/>
    </location>
</feature>